<protein>
    <submittedName>
        <fullName evidence="1">Uncharacterized protein</fullName>
    </submittedName>
</protein>
<gene>
    <name evidence="1" type="ORF">BpHYR1_014078</name>
</gene>
<keyword evidence="2" id="KW-1185">Reference proteome</keyword>
<evidence type="ECO:0000313" key="1">
    <source>
        <dbReference type="EMBL" id="RNA01263.1"/>
    </source>
</evidence>
<proteinExistence type="predicted"/>
<evidence type="ECO:0000313" key="2">
    <source>
        <dbReference type="Proteomes" id="UP000276133"/>
    </source>
</evidence>
<reference evidence="1 2" key="1">
    <citation type="journal article" date="2018" name="Sci. Rep.">
        <title>Genomic signatures of local adaptation to the degree of environmental predictability in rotifers.</title>
        <authorList>
            <person name="Franch-Gras L."/>
            <person name="Hahn C."/>
            <person name="Garcia-Roger E.M."/>
            <person name="Carmona M.J."/>
            <person name="Serra M."/>
            <person name="Gomez A."/>
        </authorList>
    </citation>
    <scope>NUCLEOTIDE SEQUENCE [LARGE SCALE GENOMIC DNA]</scope>
    <source>
        <strain evidence="1">HYR1</strain>
    </source>
</reference>
<accession>A0A3M7PQE0</accession>
<comment type="caution">
    <text evidence="1">The sequence shown here is derived from an EMBL/GenBank/DDBJ whole genome shotgun (WGS) entry which is preliminary data.</text>
</comment>
<dbReference type="Proteomes" id="UP000276133">
    <property type="component" value="Unassembled WGS sequence"/>
</dbReference>
<name>A0A3M7PQE0_BRAPC</name>
<dbReference type="EMBL" id="REGN01009390">
    <property type="protein sequence ID" value="RNA01263.1"/>
    <property type="molecule type" value="Genomic_DNA"/>
</dbReference>
<sequence length="68" mass="8092">MKQVLFHLPQKSPKNSQILQNCTLFRSIQNKTQLICKDFADFLKSRTKICEKISVELSKNKRNEENFY</sequence>
<dbReference type="AlphaFoldDB" id="A0A3M7PQE0"/>
<organism evidence="1 2">
    <name type="scientific">Brachionus plicatilis</name>
    <name type="common">Marine rotifer</name>
    <name type="synonym">Brachionus muelleri</name>
    <dbReference type="NCBI Taxonomy" id="10195"/>
    <lineage>
        <taxon>Eukaryota</taxon>
        <taxon>Metazoa</taxon>
        <taxon>Spiralia</taxon>
        <taxon>Gnathifera</taxon>
        <taxon>Rotifera</taxon>
        <taxon>Eurotatoria</taxon>
        <taxon>Monogononta</taxon>
        <taxon>Pseudotrocha</taxon>
        <taxon>Ploima</taxon>
        <taxon>Brachionidae</taxon>
        <taxon>Brachionus</taxon>
    </lineage>
</organism>